<sequence length="418" mass="45038">MVGSVAIVSALKTEVEPDEVGLDAQRLDRIGTHFAKYVDSGRLAGWSVAVARRGKVAYVAHHGLRDVEAGLPVTDDTIWRIYSMTKPITSVAALMLWEEGALELTDPVSRYIPSFADTRVYRSGSALNPGTDPVVEPIRVWHLLTHTSGLTYGFHHAHPVDEMYRGKGHEFGAPRGHDLATACDTWASIPLLFQPGTEWNYSVSTDVLGRVVEVASGMSLAAFFRERILDPLGMTDTGFHVSGEEDLGRLATLYVPKPGGGLVRSGAMAEAITREPTFLSGGGGLASTLYDYHRFTQMLARGGELDGVRLLGPRTLAYATRNHLPGGADLETIGRPIFAESTYQGTGFGLGFSVVVDPAAGKQLQGLGEYGWGGLASTAFYVDPVDELSVVFMTQLMPSSTYPIRPQLRVLVSQAVVS</sequence>
<feature type="domain" description="Beta-lactamase-related" evidence="1">
    <location>
        <begin position="33"/>
        <end position="407"/>
    </location>
</feature>
<accession>A0ABP8XFA2</accession>
<dbReference type="Proteomes" id="UP001500325">
    <property type="component" value="Unassembled WGS sequence"/>
</dbReference>
<protein>
    <submittedName>
        <fullName evidence="2">Serine hydrolase domain-containing protein</fullName>
    </submittedName>
</protein>
<dbReference type="InterPro" id="IPR001466">
    <property type="entry name" value="Beta-lactam-related"/>
</dbReference>
<dbReference type="Pfam" id="PF00144">
    <property type="entry name" value="Beta-lactamase"/>
    <property type="match status" value="1"/>
</dbReference>
<dbReference type="PANTHER" id="PTHR43283:SF3">
    <property type="entry name" value="BETA-LACTAMASE FAMILY PROTEIN (AFU_ORTHOLOGUE AFUA_5G07500)"/>
    <property type="match status" value="1"/>
</dbReference>
<dbReference type="Gene3D" id="3.40.710.10">
    <property type="entry name" value="DD-peptidase/beta-lactamase superfamily"/>
    <property type="match status" value="1"/>
</dbReference>
<evidence type="ECO:0000313" key="3">
    <source>
        <dbReference type="Proteomes" id="UP001500325"/>
    </source>
</evidence>
<organism evidence="2 3">
    <name type="scientific">Pseudonocardia yuanmonensis</name>
    <dbReference type="NCBI Taxonomy" id="1095914"/>
    <lineage>
        <taxon>Bacteria</taxon>
        <taxon>Bacillati</taxon>
        <taxon>Actinomycetota</taxon>
        <taxon>Actinomycetes</taxon>
        <taxon>Pseudonocardiales</taxon>
        <taxon>Pseudonocardiaceae</taxon>
        <taxon>Pseudonocardia</taxon>
    </lineage>
</organism>
<evidence type="ECO:0000259" key="1">
    <source>
        <dbReference type="Pfam" id="PF00144"/>
    </source>
</evidence>
<dbReference type="InterPro" id="IPR050789">
    <property type="entry name" value="Diverse_Enzym_Activities"/>
</dbReference>
<dbReference type="PANTHER" id="PTHR43283">
    <property type="entry name" value="BETA-LACTAMASE-RELATED"/>
    <property type="match status" value="1"/>
</dbReference>
<name>A0ABP8XFA2_9PSEU</name>
<keyword evidence="2" id="KW-0378">Hydrolase</keyword>
<evidence type="ECO:0000313" key="2">
    <source>
        <dbReference type="EMBL" id="GAA4706451.1"/>
    </source>
</evidence>
<keyword evidence="3" id="KW-1185">Reference proteome</keyword>
<dbReference type="EMBL" id="BAABIC010000022">
    <property type="protein sequence ID" value="GAA4706451.1"/>
    <property type="molecule type" value="Genomic_DNA"/>
</dbReference>
<dbReference type="InterPro" id="IPR012338">
    <property type="entry name" value="Beta-lactam/transpept-like"/>
</dbReference>
<reference evidence="3" key="1">
    <citation type="journal article" date="2019" name="Int. J. Syst. Evol. Microbiol.">
        <title>The Global Catalogue of Microorganisms (GCM) 10K type strain sequencing project: providing services to taxonomists for standard genome sequencing and annotation.</title>
        <authorList>
            <consortium name="The Broad Institute Genomics Platform"/>
            <consortium name="The Broad Institute Genome Sequencing Center for Infectious Disease"/>
            <person name="Wu L."/>
            <person name="Ma J."/>
        </authorList>
    </citation>
    <scope>NUCLEOTIDE SEQUENCE [LARGE SCALE GENOMIC DNA]</scope>
    <source>
        <strain evidence="3">JCM 18055</strain>
    </source>
</reference>
<dbReference type="SUPFAM" id="SSF56601">
    <property type="entry name" value="beta-lactamase/transpeptidase-like"/>
    <property type="match status" value="1"/>
</dbReference>
<gene>
    <name evidence="2" type="ORF">GCM10023215_53560</name>
</gene>
<dbReference type="GO" id="GO:0016787">
    <property type="term" value="F:hydrolase activity"/>
    <property type="evidence" value="ECO:0007669"/>
    <property type="project" value="UniProtKB-KW"/>
</dbReference>
<proteinExistence type="predicted"/>
<comment type="caution">
    <text evidence="2">The sequence shown here is derived from an EMBL/GenBank/DDBJ whole genome shotgun (WGS) entry which is preliminary data.</text>
</comment>